<keyword evidence="2" id="KW-0732">Signal</keyword>
<protein>
    <recommendedName>
        <fullName evidence="5">Periplasmic heavy metal sensor</fullName>
    </recommendedName>
</protein>
<dbReference type="AlphaFoldDB" id="A0A562YFA6"/>
<comment type="caution">
    <text evidence="3">The sequence shown here is derived from an EMBL/GenBank/DDBJ whole genome shotgun (WGS) entry which is preliminary data.</text>
</comment>
<evidence type="ECO:0000313" key="4">
    <source>
        <dbReference type="Proteomes" id="UP000295814"/>
    </source>
</evidence>
<feature type="region of interest" description="Disordered" evidence="1">
    <location>
        <begin position="25"/>
        <end position="46"/>
    </location>
</feature>
<proteinExistence type="predicted"/>
<feature type="compositionally biased region" description="Polar residues" evidence="1">
    <location>
        <begin position="179"/>
        <end position="203"/>
    </location>
</feature>
<evidence type="ECO:0000313" key="3">
    <source>
        <dbReference type="EMBL" id="TWO32964.1"/>
    </source>
</evidence>
<organism evidence="3 4">
    <name type="scientific">Seonamhaeicola sediminis</name>
    <dbReference type="NCBI Taxonomy" id="2528206"/>
    <lineage>
        <taxon>Bacteria</taxon>
        <taxon>Pseudomonadati</taxon>
        <taxon>Bacteroidota</taxon>
        <taxon>Flavobacteriia</taxon>
        <taxon>Flavobacteriales</taxon>
        <taxon>Flavobacteriaceae</taxon>
    </lineage>
</organism>
<keyword evidence="4" id="KW-1185">Reference proteome</keyword>
<feature type="compositionally biased region" description="Gly residues" evidence="1">
    <location>
        <begin position="208"/>
        <end position="222"/>
    </location>
</feature>
<feature type="chain" id="PRO_5023106572" description="Periplasmic heavy metal sensor" evidence="2">
    <location>
        <begin position="19"/>
        <end position="222"/>
    </location>
</feature>
<evidence type="ECO:0000256" key="1">
    <source>
        <dbReference type="SAM" id="MobiDB-lite"/>
    </source>
</evidence>
<evidence type="ECO:0008006" key="5">
    <source>
        <dbReference type="Google" id="ProtNLM"/>
    </source>
</evidence>
<accession>A0A562YFA6</accession>
<reference evidence="3 4" key="1">
    <citation type="submission" date="2019-07" db="EMBL/GenBank/DDBJ databases">
        <title>Seonamhaeicola sp. W255 draft genome.</title>
        <authorList>
            <person name="Zhang X.-Y."/>
            <person name="Zhang R."/>
            <person name="Zhong Y.-L."/>
            <person name="Du Z.-J."/>
        </authorList>
    </citation>
    <scope>NUCLEOTIDE SEQUENCE [LARGE SCALE GENOMIC DNA]</scope>
    <source>
        <strain evidence="3 4">W255</strain>
    </source>
</reference>
<gene>
    <name evidence="3" type="ORF">E1J38_008875</name>
</gene>
<sequence>MKYFILIFSFVTSLSLYAQRPDGGGGFQRGNQGDRPIQGGEPQGQRLGKFDPYKSAGIVYLDVETVIKKLKIKNDKELKQNVEAVILDYNKRLKEISLENKTNFDTLNVYMNNTLKLLMLNGEDSNKMQEVRASVRDKIKPVRQMVMEEERHLNKSVTSLLDEKQLKRWKNYIKEFKTSSRPQRNGGQRPNGNTQGNFQRGLNQQGYGSQGGQGFSGGGRQR</sequence>
<dbReference type="OrthoDB" id="1443261at2"/>
<dbReference type="EMBL" id="SMZJ02000004">
    <property type="protein sequence ID" value="TWO32964.1"/>
    <property type="molecule type" value="Genomic_DNA"/>
</dbReference>
<feature type="region of interest" description="Disordered" evidence="1">
    <location>
        <begin position="175"/>
        <end position="222"/>
    </location>
</feature>
<name>A0A562YFA6_9FLAO</name>
<dbReference type="RefSeq" id="WP_133356691.1">
    <property type="nucleotide sequence ID" value="NZ_SMZJ02000004.1"/>
</dbReference>
<dbReference type="Proteomes" id="UP000295814">
    <property type="component" value="Unassembled WGS sequence"/>
</dbReference>
<feature type="signal peptide" evidence="2">
    <location>
        <begin position="1"/>
        <end position="18"/>
    </location>
</feature>
<evidence type="ECO:0000256" key="2">
    <source>
        <dbReference type="SAM" id="SignalP"/>
    </source>
</evidence>